<dbReference type="AlphaFoldDB" id="A0A0K8PN06"/>
<sequence length="90" mass="9625">MCADAAWAAVSRKCTSTPLLTSFQKQQGKAAVSPSPMTTFPVRDAARAPERMRVRHQVRVESPAREIALAGSPLKTVGVYVPGSTPGMEK</sequence>
<proteinExistence type="predicted"/>
<dbReference type="EMBL" id="DF968291">
    <property type="protein sequence ID" value="GAP49128.1"/>
    <property type="molecule type" value="Genomic_DNA"/>
</dbReference>
<dbReference type="Proteomes" id="UP000053859">
    <property type="component" value="Unassembled WGS sequence"/>
</dbReference>
<gene>
    <name evidence="1" type="ORF">SAZU_3992</name>
</gene>
<keyword evidence="2" id="KW-1185">Reference proteome</keyword>
<reference evidence="1" key="1">
    <citation type="journal article" date="2015" name="Genome Announc.">
        <title>Draft Genome Sequence of Thiostrepton-Producing Streptomyces azureus ATCC 14921.</title>
        <authorList>
            <person name="Sakihara K."/>
            <person name="Maeda J."/>
            <person name="Tashiro K."/>
            <person name="Fujino Y."/>
            <person name="Kuhara S."/>
            <person name="Ohshima T."/>
            <person name="Ogata S."/>
            <person name="Doi K."/>
        </authorList>
    </citation>
    <scope>NUCLEOTIDE SEQUENCE [LARGE SCALE GENOMIC DNA]</scope>
    <source>
        <strain evidence="1">ATCC14921</strain>
    </source>
</reference>
<protein>
    <submittedName>
        <fullName evidence="1">Uncharacterized protein</fullName>
    </submittedName>
</protein>
<organism evidence="1 2">
    <name type="scientific">Streptomyces azureus</name>
    <dbReference type="NCBI Taxonomy" id="146537"/>
    <lineage>
        <taxon>Bacteria</taxon>
        <taxon>Bacillati</taxon>
        <taxon>Actinomycetota</taxon>
        <taxon>Actinomycetes</taxon>
        <taxon>Kitasatosporales</taxon>
        <taxon>Streptomycetaceae</taxon>
        <taxon>Streptomyces</taxon>
    </lineage>
</organism>
<evidence type="ECO:0000313" key="2">
    <source>
        <dbReference type="Proteomes" id="UP000053859"/>
    </source>
</evidence>
<name>A0A0K8PN06_STRAJ</name>
<evidence type="ECO:0000313" key="1">
    <source>
        <dbReference type="EMBL" id="GAP49128.1"/>
    </source>
</evidence>
<accession>A0A0K8PN06</accession>